<name>A0ABQ8SFI3_PERAM</name>
<dbReference type="InterPro" id="IPR052797">
    <property type="entry name" value="RegFact_GeneExpr_CellDeath"/>
</dbReference>
<dbReference type="EMBL" id="JAJSOF020000029">
    <property type="protein sequence ID" value="KAJ4432882.1"/>
    <property type="molecule type" value="Genomic_DNA"/>
</dbReference>
<dbReference type="PANTHER" id="PTHR33936:SF24">
    <property type="entry name" value="C2H2-TYPE DOMAIN-CONTAINING PROTEIN"/>
    <property type="match status" value="1"/>
</dbReference>
<evidence type="ECO:0008006" key="3">
    <source>
        <dbReference type="Google" id="ProtNLM"/>
    </source>
</evidence>
<comment type="caution">
    <text evidence="1">The sequence shown here is derived from an EMBL/GenBank/DDBJ whole genome shotgun (WGS) entry which is preliminary data.</text>
</comment>
<sequence length="180" mass="19930">MAGLCDGGNEPPGSLKAKFSIWKANEEKEKRAHFVTHTGAKRLVDGTIRWYYVCYRSATFQSKGKGSRQLKSQGSCKIGHSCLATMEVTENLNAEIHVTYFSAHYGHSFDVAHSLLSAEEKSSIAGKLAEGVPLQTVLDHIRNAATGDLARIHIVTKLDLHNIMANFNINHSERLHQNDK</sequence>
<evidence type="ECO:0000313" key="1">
    <source>
        <dbReference type="EMBL" id="KAJ4432882.1"/>
    </source>
</evidence>
<feature type="non-terminal residue" evidence="1">
    <location>
        <position position="180"/>
    </location>
</feature>
<keyword evidence="2" id="KW-1185">Reference proteome</keyword>
<evidence type="ECO:0000313" key="2">
    <source>
        <dbReference type="Proteomes" id="UP001148838"/>
    </source>
</evidence>
<dbReference type="PANTHER" id="PTHR33936">
    <property type="entry name" value="PROTEIN CBG17840"/>
    <property type="match status" value="1"/>
</dbReference>
<reference evidence="1 2" key="1">
    <citation type="journal article" date="2022" name="Allergy">
        <title>Genome assembly and annotation of Periplaneta americana reveal a comprehensive cockroach allergen profile.</title>
        <authorList>
            <person name="Wang L."/>
            <person name="Xiong Q."/>
            <person name="Saelim N."/>
            <person name="Wang L."/>
            <person name="Nong W."/>
            <person name="Wan A.T."/>
            <person name="Shi M."/>
            <person name="Liu X."/>
            <person name="Cao Q."/>
            <person name="Hui J.H.L."/>
            <person name="Sookrung N."/>
            <person name="Leung T.F."/>
            <person name="Tungtrongchitr A."/>
            <person name="Tsui S.K.W."/>
        </authorList>
    </citation>
    <scope>NUCLEOTIDE SEQUENCE [LARGE SCALE GENOMIC DNA]</scope>
    <source>
        <strain evidence="1">PWHHKU_190912</strain>
    </source>
</reference>
<proteinExistence type="predicted"/>
<gene>
    <name evidence="1" type="ORF">ANN_21521</name>
</gene>
<accession>A0ABQ8SFI3</accession>
<organism evidence="1 2">
    <name type="scientific">Periplaneta americana</name>
    <name type="common">American cockroach</name>
    <name type="synonym">Blatta americana</name>
    <dbReference type="NCBI Taxonomy" id="6978"/>
    <lineage>
        <taxon>Eukaryota</taxon>
        <taxon>Metazoa</taxon>
        <taxon>Ecdysozoa</taxon>
        <taxon>Arthropoda</taxon>
        <taxon>Hexapoda</taxon>
        <taxon>Insecta</taxon>
        <taxon>Pterygota</taxon>
        <taxon>Neoptera</taxon>
        <taxon>Polyneoptera</taxon>
        <taxon>Dictyoptera</taxon>
        <taxon>Blattodea</taxon>
        <taxon>Blattoidea</taxon>
        <taxon>Blattidae</taxon>
        <taxon>Blattinae</taxon>
        <taxon>Periplaneta</taxon>
    </lineage>
</organism>
<dbReference type="Proteomes" id="UP001148838">
    <property type="component" value="Unassembled WGS sequence"/>
</dbReference>
<protein>
    <recommendedName>
        <fullName evidence="3">FLYWCH-type domain-containing protein</fullName>
    </recommendedName>
</protein>